<dbReference type="InterPro" id="IPR007742">
    <property type="entry name" value="NosD_dom"/>
</dbReference>
<organism evidence="2 3">
    <name type="scientific">Arenibacter algicola</name>
    <dbReference type="NCBI Taxonomy" id="616991"/>
    <lineage>
        <taxon>Bacteria</taxon>
        <taxon>Pseudomonadati</taxon>
        <taxon>Bacteroidota</taxon>
        <taxon>Flavobacteriia</taxon>
        <taxon>Flavobacteriales</taxon>
        <taxon>Flavobacteriaceae</taxon>
        <taxon>Arenibacter</taxon>
    </lineage>
</organism>
<protein>
    <submittedName>
        <fullName evidence="2">Right handed beta helix region</fullName>
    </submittedName>
</protein>
<dbReference type="PROSITE" id="PS51257">
    <property type="entry name" value="PROKAR_LIPOPROTEIN"/>
    <property type="match status" value="1"/>
</dbReference>
<dbReference type="KEGG" id="aalg:AREALGSMS7_04585"/>
<dbReference type="InterPro" id="IPR012334">
    <property type="entry name" value="Pectin_lyas_fold"/>
</dbReference>
<dbReference type="InterPro" id="IPR022441">
    <property type="entry name" value="Para_beta_helix_rpt-2"/>
</dbReference>
<dbReference type="InterPro" id="IPR011050">
    <property type="entry name" value="Pectin_lyase_fold/virulence"/>
</dbReference>
<proteinExistence type="predicted"/>
<evidence type="ECO:0000259" key="1">
    <source>
        <dbReference type="Pfam" id="PF05048"/>
    </source>
</evidence>
<accession>A0A221V367</accession>
<evidence type="ECO:0000313" key="2">
    <source>
        <dbReference type="EMBL" id="ASO07983.1"/>
    </source>
</evidence>
<dbReference type="NCBIfam" id="TIGR03804">
    <property type="entry name" value="para_beta_helix"/>
    <property type="match status" value="1"/>
</dbReference>
<dbReference type="SUPFAM" id="SSF51126">
    <property type="entry name" value="Pectin lyase-like"/>
    <property type="match status" value="2"/>
</dbReference>
<reference evidence="2 3" key="1">
    <citation type="submission" date="2017-07" db="EMBL/GenBank/DDBJ databases">
        <title>Genome Sequence of Arenibacter algicola Strain SMS7 Isolated from a culture of the Diatom Skeletonema marinoi.</title>
        <authorList>
            <person name="Topel M."/>
            <person name="Pinder M.I.M."/>
            <person name="Johansson O.N."/>
            <person name="Kourtchenko O."/>
            <person name="Godhe A."/>
            <person name="Clarke A.K."/>
        </authorList>
    </citation>
    <scope>NUCLEOTIDE SEQUENCE [LARGE SCALE GENOMIC DNA]</scope>
    <source>
        <strain evidence="2 3">SMS7</strain>
    </source>
</reference>
<sequence>MVISPSRLAKLSMYFFIFLLIISCTGDKDVLLDEVLTENIDNENPGSHVISDHFTTTSDSSVVLNVLFNDNFPVSEEVRIVKTSSPKYGVVIINEGNLTVTYTPTIKNATAETIDTFTYTTEVVMEDQTISNEVGTVEVVILMHVEGAINTANYMTLAALSSPKKGDTTYVTDQRISGLFIYDSAQSSVNNGGTIIAGWVRQYEGALNVKWFGAAGNGTTDDTKAIQAALDLGGTITGVKDETYIISRVDSNVPNTIIDFTGSYIKSKDDYVGFMVRLKADNILAKGGTYMGNSANKLGEKYDHAVIAIENADYCTIEGITATDLYGLGIKLYDTNYSKIINNTIIQPGIAGIFAEPEDGTIMVGTIISGNYIEADNDDFANGISISSTPATNTWCENFLIDNNYIVGSLTAHKESNALLILVRCRKTTVSNNTTIGGRMGISNDNNEDGINLKNTISDFTQYGIELYGSEVGPIKNFLISENNIKTENSTEVYGIISSGISLDDIDIEKNTIEGGENNIFVVNKEGGICEGLNITENTLKNAHINVYITNAEDFKILNNHIENDISSSFGLFFDFSQRGIIDNNVFSGNFEGIAAFYNNRSLEVNDVTISNNAITNSPITTLLGDARFGVNINILNNN</sequence>
<feature type="domain" description="Periplasmic copper-binding protein NosD beta helix" evidence="1">
    <location>
        <begin position="526"/>
        <end position="620"/>
    </location>
</feature>
<dbReference type="SMART" id="SM00710">
    <property type="entry name" value="PbH1"/>
    <property type="match status" value="9"/>
</dbReference>
<dbReference type="EMBL" id="CP022515">
    <property type="protein sequence ID" value="ASO07983.1"/>
    <property type="molecule type" value="Genomic_DNA"/>
</dbReference>
<dbReference type="Gene3D" id="2.160.20.10">
    <property type="entry name" value="Single-stranded right-handed beta-helix, Pectin lyase-like"/>
    <property type="match status" value="1"/>
</dbReference>
<dbReference type="Proteomes" id="UP000204551">
    <property type="component" value="Chromosome"/>
</dbReference>
<name>A0A221V367_9FLAO</name>
<evidence type="ECO:0000313" key="3">
    <source>
        <dbReference type="Proteomes" id="UP000204551"/>
    </source>
</evidence>
<dbReference type="Pfam" id="PF17963">
    <property type="entry name" value="Big_9"/>
    <property type="match status" value="1"/>
</dbReference>
<gene>
    <name evidence="2" type="ORF">AREALGSMS7_04585</name>
</gene>
<dbReference type="AlphaFoldDB" id="A0A221V367"/>
<dbReference type="InterPro" id="IPR006626">
    <property type="entry name" value="PbH1"/>
</dbReference>
<dbReference type="Pfam" id="PF05048">
    <property type="entry name" value="NosD"/>
    <property type="match status" value="1"/>
</dbReference>